<evidence type="ECO:0000313" key="3">
    <source>
        <dbReference type="Proteomes" id="UP001138768"/>
    </source>
</evidence>
<dbReference type="RefSeq" id="WP_200251192.1">
    <property type="nucleotide sequence ID" value="NZ_JAXUFI010000280.1"/>
</dbReference>
<keyword evidence="3" id="KW-1185">Reference proteome</keyword>
<dbReference type="PANTHER" id="PTHR37525">
    <property type="entry name" value="UPF0175 PROTEIN SSL1255"/>
    <property type="match status" value="1"/>
</dbReference>
<evidence type="ECO:0000313" key="2">
    <source>
        <dbReference type="EMBL" id="MBK1621559.1"/>
    </source>
</evidence>
<gene>
    <name evidence="2" type="ORF">CKO42_24745</name>
</gene>
<dbReference type="InterPro" id="IPR052264">
    <property type="entry name" value="UPF0175_domain"/>
</dbReference>
<dbReference type="Proteomes" id="UP001138768">
    <property type="component" value="Unassembled WGS sequence"/>
</dbReference>
<protein>
    <submittedName>
        <fullName evidence="2">Uncharacterized protein</fullName>
    </submittedName>
</protein>
<dbReference type="Pfam" id="PF03683">
    <property type="entry name" value="UPF0175"/>
    <property type="match status" value="1"/>
</dbReference>
<comment type="similarity">
    <text evidence="1">Belongs to the UPF0175 family.</text>
</comment>
<accession>A0A9X0WDQ8</accession>
<dbReference type="PANTHER" id="PTHR37525:SF1">
    <property type="entry name" value="UPF0175 PROTEIN SSL1255"/>
    <property type="match status" value="1"/>
</dbReference>
<dbReference type="AlphaFoldDB" id="A0A9X0WDQ8"/>
<name>A0A9X0WDQ8_9GAMM</name>
<dbReference type="EMBL" id="NRRY01000083">
    <property type="protein sequence ID" value="MBK1621559.1"/>
    <property type="molecule type" value="Genomic_DNA"/>
</dbReference>
<sequence length="83" mass="9399">MTQLCIELPEALPAVLHCSADELDRELRLAAAAQWYQYGRISQEWAAAIAGLDRTDFLLALARMGKDSFQVDFEDLDRELARD</sequence>
<evidence type="ECO:0000256" key="1">
    <source>
        <dbReference type="ARBA" id="ARBA00005651"/>
    </source>
</evidence>
<proteinExistence type="inferred from homology"/>
<dbReference type="InterPro" id="IPR005368">
    <property type="entry name" value="UPF0175"/>
</dbReference>
<comment type="caution">
    <text evidence="2">The sequence shown here is derived from an EMBL/GenBank/DDBJ whole genome shotgun (WGS) entry which is preliminary data.</text>
</comment>
<reference evidence="2 3" key="1">
    <citation type="journal article" date="2020" name="Microorganisms">
        <title>Osmotic Adaptation and Compatible Solute Biosynthesis of Phototrophic Bacteria as Revealed from Genome Analyses.</title>
        <authorList>
            <person name="Imhoff J.F."/>
            <person name="Rahn T."/>
            <person name="Kunzel S."/>
            <person name="Keller A."/>
            <person name="Neulinger S.C."/>
        </authorList>
    </citation>
    <scope>NUCLEOTIDE SEQUENCE [LARGE SCALE GENOMIC DNA]</scope>
    <source>
        <strain evidence="2 3">DSM 25653</strain>
    </source>
</reference>
<organism evidence="2 3">
    <name type="scientific">Lamprobacter modestohalophilus</name>
    <dbReference type="NCBI Taxonomy" id="1064514"/>
    <lineage>
        <taxon>Bacteria</taxon>
        <taxon>Pseudomonadati</taxon>
        <taxon>Pseudomonadota</taxon>
        <taxon>Gammaproteobacteria</taxon>
        <taxon>Chromatiales</taxon>
        <taxon>Chromatiaceae</taxon>
        <taxon>Lamprobacter</taxon>
    </lineage>
</organism>